<feature type="compositionally biased region" description="Basic residues" evidence="8">
    <location>
        <begin position="22"/>
        <end position="32"/>
    </location>
</feature>
<feature type="compositionally biased region" description="Basic and acidic residues" evidence="8">
    <location>
        <begin position="324"/>
        <end position="342"/>
    </location>
</feature>
<comment type="subcellular location">
    <subcellularLocation>
        <location evidence="1">Nucleus</location>
        <location evidence="1">Nucleolus</location>
    </subcellularLocation>
</comment>
<keyword evidence="10" id="KW-1185">Reference proteome</keyword>
<keyword evidence="5" id="KW-0539">Nucleus</keyword>
<feature type="compositionally biased region" description="Basic and acidic residues" evidence="8">
    <location>
        <begin position="306"/>
        <end position="316"/>
    </location>
</feature>
<dbReference type="GO" id="GO:0030490">
    <property type="term" value="P:maturation of SSU-rRNA"/>
    <property type="evidence" value="ECO:0007669"/>
    <property type="project" value="TreeGrafter"/>
</dbReference>
<accession>A0A0J1BCD2</accession>
<feature type="region of interest" description="Disordered" evidence="8">
    <location>
        <begin position="859"/>
        <end position="904"/>
    </location>
</feature>
<feature type="compositionally biased region" description="Basic and acidic residues" evidence="8">
    <location>
        <begin position="884"/>
        <end position="895"/>
    </location>
</feature>
<keyword evidence="7" id="KW-0175">Coiled coil</keyword>
<dbReference type="OrthoDB" id="441771at2759"/>
<feature type="compositionally biased region" description="Basic and acidic residues" evidence="8">
    <location>
        <begin position="60"/>
        <end position="71"/>
    </location>
</feature>
<dbReference type="Proteomes" id="UP000053611">
    <property type="component" value="Unassembled WGS sequence"/>
</dbReference>
<organism evidence="9 10">
    <name type="scientific">Cutaneotrichosporon oleaginosum</name>
    <dbReference type="NCBI Taxonomy" id="879819"/>
    <lineage>
        <taxon>Eukaryota</taxon>
        <taxon>Fungi</taxon>
        <taxon>Dikarya</taxon>
        <taxon>Basidiomycota</taxon>
        <taxon>Agaricomycotina</taxon>
        <taxon>Tremellomycetes</taxon>
        <taxon>Trichosporonales</taxon>
        <taxon>Trichosporonaceae</taxon>
        <taxon>Cutaneotrichosporon</taxon>
    </lineage>
</organism>
<gene>
    <name evidence="9" type="ORF">CC85DRAFT_254798</name>
</gene>
<feature type="compositionally biased region" description="Basic and acidic residues" evidence="8">
    <location>
        <begin position="91"/>
        <end position="117"/>
    </location>
</feature>
<evidence type="ECO:0000256" key="1">
    <source>
        <dbReference type="ARBA" id="ARBA00004604"/>
    </source>
</evidence>
<feature type="region of interest" description="Disordered" evidence="8">
    <location>
        <begin position="60"/>
        <end position="128"/>
    </location>
</feature>
<dbReference type="Pfam" id="PF04147">
    <property type="entry name" value="Nop14"/>
    <property type="match status" value="1"/>
</dbReference>
<keyword evidence="3" id="KW-0690">Ribosome biogenesis</keyword>
<dbReference type="AlphaFoldDB" id="A0A0J1BCD2"/>
<comment type="function">
    <text evidence="6">Involved in nucleolar processing of pre-18S ribosomal RNA. Has a role in the nuclear export of 40S pre-ribosomal subunit to the cytoplasm.</text>
</comment>
<feature type="compositionally biased region" description="Basic and acidic residues" evidence="8">
    <location>
        <begin position="387"/>
        <end position="400"/>
    </location>
</feature>
<comment type="similarity">
    <text evidence="2">Belongs to the NOP14 family.</text>
</comment>
<evidence type="ECO:0000256" key="6">
    <source>
        <dbReference type="ARBA" id="ARBA00024695"/>
    </source>
</evidence>
<dbReference type="RefSeq" id="XP_018282175.1">
    <property type="nucleotide sequence ID" value="XM_018420658.1"/>
</dbReference>
<feature type="coiled-coil region" evidence="7">
    <location>
        <begin position="226"/>
        <end position="253"/>
    </location>
</feature>
<feature type="region of interest" description="Disordered" evidence="8">
    <location>
        <begin position="268"/>
        <end position="460"/>
    </location>
</feature>
<dbReference type="PANTHER" id="PTHR23183">
    <property type="entry name" value="NOP14"/>
    <property type="match status" value="1"/>
</dbReference>
<evidence type="ECO:0000313" key="10">
    <source>
        <dbReference type="Proteomes" id="UP000053611"/>
    </source>
</evidence>
<evidence type="ECO:0000256" key="7">
    <source>
        <dbReference type="SAM" id="Coils"/>
    </source>
</evidence>
<keyword evidence="4" id="KW-0698">rRNA processing</keyword>
<dbReference type="GeneID" id="28981261"/>
<sequence>MAPSQLAQLKAALSTSGLNRKTQSKKSKKSGGKKGGAQDVDRAKKMAKLDEIRARFNKFDERETRTKHDVGGRNLKGVTGRPTAARSAGLEQRRQTLLGEHHLRDHRGSFRDRRFGENDPSMSLEDRMLERYTRERQRGQGKKGMFNLEDDEGFDDEDGFALGLTHGGRSVMDLPGDDFEMMGMGEEDEFSGAISRQRVAREHFGGFRDEDEEEGEERKKTKHEVMSEIIAKSKEYKIERQKMRDEDEEIRAELDDGLDELRELLAGSVPTKPAVQLPGVERAAPIPDQNDDKDYDQFVRSLAFEARAKPKDRTKTEEEEAADEVARLQEAEAKRLRRMRGEDSDDDEEGGGGKRRKKDRAPDADDLGDDFMGEVDEEGNLLLGEGLTRKAMEEMAPKDESGEEDGSEGESDEGESGEDEDVDGDDDDDDDDDDEDDDEDDELEDLESDDASSDDEVPQLVPVKKKRKAVTSEIPFTFPCPATLQEFEEIVEPLAESALPTVVQRIRALHHPSLAQGNKEKLQAFLGVLLDFMLVLASEDRFESITALGPHFAALVKLNPLTASSHFIAKLALMQKNLTRGLARGASNPTSKTMPGAPELTLLRLVGATWSTSDFSHPVVQPAMLLMGQYLSQSRIRSTADLASGLFLVSLIAQYEGESRRLVPEAVNFLASTILALLKRKKDARTVRAFPNLVAAELHLGAGVAPHHPVNLLSARTDGEQARSNLLAVSLRLIQSYGTLYASLDAFAELFSPLASVLSSSRIKLCPELKALFTQTSAQLENQLRLAMSSRAPLALQDHKPIPIASYAPKFESDFAPGRHYDPDVERNAAAKLRAEYKKERKGAIRELRKDNRFLAAERAREQAKKDDEYNAKMRKAHGSLNAERAEEKEMEREKRREKRRRGN</sequence>
<evidence type="ECO:0000256" key="4">
    <source>
        <dbReference type="ARBA" id="ARBA00022552"/>
    </source>
</evidence>
<evidence type="ECO:0000256" key="5">
    <source>
        <dbReference type="ARBA" id="ARBA00023242"/>
    </source>
</evidence>
<dbReference type="EMBL" id="KQ087180">
    <property type="protein sequence ID" value="KLT45684.1"/>
    <property type="molecule type" value="Genomic_DNA"/>
</dbReference>
<dbReference type="GO" id="GO:0032040">
    <property type="term" value="C:small-subunit processome"/>
    <property type="evidence" value="ECO:0007669"/>
    <property type="project" value="InterPro"/>
</dbReference>
<feature type="region of interest" description="Disordered" evidence="8">
    <location>
        <begin position="1"/>
        <end position="45"/>
    </location>
</feature>
<feature type="compositionally biased region" description="Basic and acidic residues" evidence="8">
    <location>
        <begin position="859"/>
        <end position="872"/>
    </location>
</feature>
<evidence type="ECO:0000256" key="2">
    <source>
        <dbReference type="ARBA" id="ARBA00007466"/>
    </source>
</evidence>
<name>A0A0J1BCD2_9TREE</name>
<evidence type="ECO:0000256" key="3">
    <source>
        <dbReference type="ARBA" id="ARBA00022517"/>
    </source>
</evidence>
<feature type="compositionally biased region" description="Acidic residues" evidence="8">
    <location>
        <begin position="401"/>
        <end position="457"/>
    </location>
</feature>
<dbReference type="GO" id="GO:0030692">
    <property type="term" value="C:Noc4p-Nop14p complex"/>
    <property type="evidence" value="ECO:0007669"/>
    <property type="project" value="TreeGrafter"/>
</dbReference>
<feature type="region of interest" description="Disordered" evidence="8">
    <location>
        <begin position="204"/>
        <end position="224"/>
    </location>
</feature>
<dbReference type="STRING" id="879819.A0A0J1BCD2"/>
<feature type="compositionally biased region" description="Acidic residues" evidence="8">
    <location>
        <begin position="364"/>
        <end position="379"/>
    </location>
</feature>
<dbReference type="InterPro" id="IPR007276">
    <property type="entry name" value="Nop14"/>
</dbReference>
<dbReference type="PANTHER" id="PTHR23183:SF0">
    <property type="entry name" value="NUCLEOLAR PROTEIN 14"/>
    <property type="match status" value="1"/>
</dbReference>
<proteinExistence type="inferred from homology"/>
<evidence type="ECO:0000313" key="9">
    <source>
        <dbReference type="EMBL" id="KLT45684.1"/>
    </source>
</evidence>
<reference evidence="9 10" key="1">
    <citation type="submission" date="2015-03" db="EMBL/GenBank/DDBJ databases">
        <title>Genomics and transcriptomics of the oil-accumulating basidiomycete yeast T. oleaginosus allow insights into substrate utilization and the diverse evolutionary trajectories of mating systems in fungi.</title>
        <authorList>
            <consortium name="DOE Joint Genome Institute"/>
            <person name="Kourist R."/>
            <person name="Kracht O."/>
            <person name="Bracharz F."/>
            <person name="Lipzen A."/>
            <person name="Nolan M."/>
            <person name="Ohm R."/>
            <person name="Grigoriev I."/>
            <person name="Sun S."/>
            <person name="Heitman J."/>
            <person name="Bruck T."/>
            <person name="Nowrousian M."/>
        </authorList>
    </citation>
    <scope>NUCLEOTIDE SEQUENCE [LARGE SCALE GENOMIC DNA]</scope>
    <source>
        <strain evidence="9 10">IBC0246</strain>
    </source>
</reference>
<evidence type="ECO:0000256" key="8">
    <source>
        <dbReference type="SAM" id="MobiDB-lite"/>
    </source>
</evidence>
<protein>
    <submittedName>
        <fullName evidence="9">Nop14-like protein</fullName>
    </submittedName>
</protein>